<sequence>MRKNIQNPVISSNTRNKESLTNEIRPGFTKSWDDFDRIFRDIKNEINEREEKKRQEKLENEYLIDVAAEEFKLSQQSIQTMKDSVIPNTKKPQIKELKLKRIIGNKSGQLQIDETRKTNDEIEEIPTQEFELIKKKQIEKKKNDDDLEIESDSDDWSKKSLINKDNPKRNEKREDDDIDITPFPTQSEDGNFGVKSWILNNNTQDNALAFNTELTKECQDNTIEEMLDSQNTENPKNEKKSEIEQKQVSIEKSYKTNEGKLLEKKTELTQIQLNTNDIQKEKYQMQETQLTQNKLFNNITHSEGTTNTKTITTIPNIEINSSTNLQQEEAINNQLNEELETTEGEIENTEVQKKESNSDGMMELEEDSISLINKIEEKNQYSFRLPHELKNLQVSLCLLIYKFMYCGAPYKVYGCYDEKFNVFIVITKLTVENYPSTTNFKTLQKFSEKLPILINKERPKYQIKDREVPPPVNDIINENIKEVIKEIKHCKDATKLI</sequence>
<dbReference type="EMBL" id="BDEQ01000001">
    <property type="protein sequence ID" value="GAT93717.1"/>
    <property type="molecule type" value="Genomic_DNA"/>
</dbReference>
<reference evidence="2 3" key="1">
    <citation type="submission" date="2016-05" db="EMBL/GenBank/DDBJ databases">
        <title>First whole genome sequencing of Entamoeba histolytica HM1:IMSS-clone-6.</title>
        <authorList>
            <person name="Mukherjee Avik.K."/>
            <person name="Izumyama S."/>
            <person name="Nakada-Tsukui K."/>
            <person name="Nozaki T."/>
        </authorList>
    </citation>
    <scope>NUCLEOTIDE SEQUENCE [LARGE SCALE GENOMIC DNA]</scope>
    <source>
        <strain evidence="2 3">HM1:IMSS clone 6</strain>
    </source>
</reference>
<gene>
    <name evidence="2" type="ORF">CL6EHI_177600</name>
</gene>
<feature type="compositionally biased region" description="Acidic residues" evidence="1">
    <location>
        <begin position="145"/>
        <end position="154"/>
    </location>
</feature>
<dbReference type="VEuPathDB" id="AmoebaDB:EHI7A_018390"/>
<accession>A0A5K1VMT6</accession>
<evidence type="ECO:0000313" key="2">
    <source>
        <dbReference type="EMBL" id="GAT93717.1"/>
    </source>
</evidence>
<evidence type="ECO:0000256" key="1">
    <source>
        <dbReference type="SAM" id="MobiDB-lite"/>
    </source>
</evidence>
<dbReference type="Proteomes" id="UP000078387">
    <property type="component" value="Unassembled WGS sequence"/>
</dbReference>
<protein>
    <submittedName>
        <fullName evidence="2">Uncharacterized protein</fullName>
    </submittedName>
</protein>
<feature type="region of interest" description="Disordered" evidence="1">
    <location>
        <begin position="340"/>
        <end position="361"/>
    </location>
</feature>
<feature type="compositionally biased region" description="Polar residues" evidence="1">
    <location>
        <begin position="1"/>
        <end position="14"/>
    </location>
</feature>
<feature type="region of interest" description="Disordered" evidence="1">
    <location>
        <begin position="142"/>
        <end position="189"/>
    </location>
</feature>
<name>A0A5K1VMT6_ENTHI</name>
<feature type="region of interest" description="Disordered" evidence="1">
    <location>
        <begin position="1"/>
        <end position="22"/>
    </location>
</feature>
<comment type="caution">
    <text evidence="2">The sequence shown here is derived from an EMBL/GenBank/DDBJ whole genome shotgun (WGS) entry which is preliminary data.</text>
</comment>
<organism evidence="2 3">
    <name type="scientific">Entamoeba histolytica</name>
    <dbReference type="NCBI Taxonomy" id="5759"/>
    <lineage>
        <taxon>Eukaryota</taxon>
        <taxon>Amoebozoa</taxon>
        <taxon>Evosea</taxon>
        <taxon>Archamoebae</taxon>
        <taxon>Mastigamoebida</taxon>
        <taxon>Entamoebidae</taxon>
        <taxon>Entamoeba</taxon>
    </lineage>
</organism>
<evidence type="ECO:0000313" key="3">
    <source>
        <dbReference type="Proteomes" id="UP000078387"/>
    </source>
</evidence>
<dbReference type="VEuPathDB" id="AmoebaDB:KM1_046480"/>
<dbReference type="VEuPathDB" id="AmoebaDB:EHI8A_017350"/>
<dbReference type="OMA" id="FTKSWED"/>
<dbReference type="VEuPathDB" id="AmoebaDB:EHI_177600"/>
<dbReference type="VEuPathDB" id="AmoebaDB:EHI5A_031630"/>
<feature type="compositionally biased region" description="Basic and acidic residues" evidence="1">
    <location>
        <begin position="165"/>
        <end position="175"/>
    </location>
</feature>
<dbReference type="AlphaFoldDB" id="A0A5K1VMT6"/>
<proteinExistence type="predicted"/>